<feature type="transmembrane region" description="Helical" evidence="1">
    <location>
        <begin position="17"/>
        <end position="40"/>
    </location>
</feature>
<evidence type="ECO:0008006" key="4">
    <source>
        <dbReference type="Google" id="ProtNLM"/>
    </source>
</evidence>
<accession>A0A2H0RNK1</accession>
<dbReference type="AlphaFoldDB" id="A0A2H0RNK1"/>
<comment type="caution">
    <text evidence="2">The sequence shown here is derived from an EMBL/GenBank/DDBJ whole genome shotgun (WGS) entry which is preliminary data.</text>
</comment>
<protein>
    <recommendedName>
        <fullName evidence="4">DUF4012 domain-containing protein</fullName>
    </recommendedName>
</protein>
<keyword evidence="1" id="KW-1133">Transmembrane helix</keyword>
<name>A0A2H0RNK1_9BACT</name>
<keyword evidence="1" id="KW-0472">Membrane</keyword>
<proteinExistence type="predicted"/>
<organism evidence="2 3">
    <name type="scientific">Candidatus Uhrbacteria bacterium CG10_big_fil_rev_8_21_14_0_10_50_16</name>
    <dbReference type="NCBI Taxonomy" id="1975039"/>
    <lineage>
        <taxon>Bacteria</taxon>
        <taxon>Candidatus Uhriibacteriota</taxon>
    </lineage>
</organism>
<sequence length="666" mass="74079">MSHTDAFFHRRHRQKKVALFVAIAAGIVVLVLGLSSLAVVDGLQRASVIRERVGDAQTALVNRDIAGASLAITDATTELETIESRVRLFGFLRPVPYLGNQVSSLIELVNDGRVSLEVIRTLLDIGVDIESDLQSVGLVEGLASVEHFTELTPEMRKELVFALSRKVPDLERAKARLNQQRLGLETLDGDELFFGLRIVRTELLDQIRRLDDTLNVLIPVLSVLPDMGGFNGAQHYLLLLQNDGELRPTGGFWGTYGVLRVENGEIAEIFTDDVYAVDFPSEGVITAEPPLPMKRYLGIDKWYLRDINWSPDVPASAQRALEAYANETRLPDQQYVTAPRVNFQGVILVNPQLGVELLKLFGDVDTGSVTFTPENFYDVLEFEVEQAFVNKGIETLDRKDVIGEMINALFARLKDANTEQLGDLARMTLQLLDNNDIMLYGVKPEVQRIFEREHWSGDLRINAEHDHMMIVDTNLAALKTDKAITRAYTYSVHTNPAGELIATAQINYDHLGGFDYRTTRYRTYTRVYAPLGSELIRVEGSLLNDRTKNPSGAAGAVDVGQEFGATVFGAFTAVEPGANGQLSFTYKLPDYVKEMVDRGEYVLDIQRQPGVGGVALNLDLDLGKPIMSATPPEVSEFWFNDSYTYTTQAGPFQTFNIQLEIKPTAQ</sequence>
<dbReference type="Pfam" id="PF13196">
    <property type="entry name" value="DUF4012"/>
    <property type="match status" value="1"/>
</dbReference>
<dbReference type="Proteomes" id="UP000230084">
    <property type="component" value="Unassembled WGS sequence"/>
</dbReference>
<evidence type="ECO:0000313" key="2">
    <source>
        <dbReference type="EMBL" id="PIR48060.1"/>
    </source>
</evidence>
<dbReference type="EMBL" id="PCYM01000001">
    <property type="protein sequence ID" value="PIR48060.1"/>
    <property type="molecule type" value="Genomic_DNA"/>
</dbReference>
<evidence type="ECO:0000313" key="3">
    <source>
        <dbReference type="Proteomes" id="UP000230084"/>
    </source>
</evidence>
<dbReference type="InterPro" id="IPR025101">
    <property type="entry name" value="DUF4012"/>
</dbReference>
<evidence type="ECO:0000256" key="1">
    <source>
        <dbReference type="SAM" id="Phobius"/>
    </source>
</evidence>
<gene>
    <name evidence="2" type="ORF">COV06_01530</name>
</gene>
<reference evidence="2 3" key="1">
    <citation type="submission" date="2017-09" db="EMBL/GenBank/DDBJ databases">
        <title>Depth-based differentiation of microbial function through sediment-hosted aquifers and enrichment of novel symbionts in the deep terrestrial subsurface.</title>
        <authorList>
            <person name="Probst A.J."/>
            <person name="Ladd B."/>
            <person name="Jarett J.K."/>
            <person name="Geller-Mcgrath D.E."/>
            <person name="Sieber C.M."/>
            <person name="Emerson J.B."/>
            <person name="Anantharaman K."/>
            <person name="Thomas B.C."/>
            <person name="Malmstrom R."/>
            <person name="Stieglmeier M."/>
            <person name="Klingl A."/>
            <person name="Woyke T."/>
            <person name="Ryan C.M."/>
            <person name="Banfield J.F."/>
        </authorList>
    </citation>
    <scope>NUCLEOTIDE SEQUENCE [LARGE SCALE GENOMIC DNA]</scope>
    <source>
        <strain evidence="2">CG10_big_fil_rev_8_21_14_0_10_50_16</strain>
    </source>
</reference>
<keyword evidence="1" id="KW-0812">Transmembrane</keyword>